<dbReference type="InterPro" id="IPR047589">
    <property type="entry name" value="DUF11_rpt"/>
</dbReference>
<reference evidence="5 6" key="1">
    <citation type="journal article" date="2014" name="Curr. Microbiol.">
        <title>Spirosoma radiotolerans sp. nov., a gamma-radiation-resistant bacterium isolated from gamma ray-irradiated soil.</title>
        <authorList>
            <person name="Lee J.J."/>
            <person name="Srinivasan S."/>
            <person name="Lim S."/>
            <person name="Joe M."/>
            <person name="Im S."/>
            <person name="Bae S.I."/>
            <person name="Park K.R."/>
            <person name="Han J.H."/>
            <person name="Park S.H."/>
            <person name="Joo B.M."/>
            <person name="Park S.J."/>
            <person name="Kim M.K."/>
        </authorList>
    </citation>
    <scope>NUCLEOTIDE SEQUENCE [LARGE SCALE GENOMIC DNA]</scope>
    <source>
        <strain evidence="5 6">DG5A</strain>
    </source>
</reference>
<dbReference type="Proteomes" id="UP000033054">
    <property type="component" value="Chromosome"/>
</dbReference>
<dbReference type="AlphaFoldDB" id="A0A0E3ZTE6"/>
<dbReference type="SUPFAM" id="SSF52266">
    <property type="entry name" value="SGNH hydrolase"/>
    <property type="match status" value="1"/>
</dbReference>
<dbReference type="InterPro" id="IPR036514">
    <property type="entry name" value="SGNH_hydro_sf"/>
</dbReference>
<dbReference type="Pfam" id="PF01345">
    <property type="entry name" value="DUF11"/>
    <property type="match status" value="2"/>
</dbReference>
<dbReference type="RefSeq" id="WP_046375588.1">
    <property type="nucleotide sequence ID" value="NZ_CP010429.1"/>
</dbReference>
<dbReference type="STRING" id="1379870.SD10_02785"/>
<dbReference type="PATRIC" id="fig|1379870.5.peg.614"/>
<keyword evidence="6" id="KW-1185">Reference proteome</keyword>
<dbReference type="Gene3D" id="2.60.40.10">
    <property type="entry name" value="Immunoglobulins"/>
    <property type="match status" value="1"/>
</dbReference>
<dbReference type="EMBL" id="CP010429">
    <property type="protein sequence ID" value="AKD53993.1"/>
    <property type="molecule type" value="Genomic_DNA"/>
</dbReference>
<evidence type="ECO:0000259" key="3">
    <source>
        <dbReference type="Pfam" id="PF01345"/>
    </source>
</evidence>
<organism evidence="5 6">
    <name type="scientific">Spirosoma radiotolerans</name>
    <dbReference type="NCBI Taxonomy" id="1379870"/>
    <lineage>
        <taxon>Bacteria</taxon>
        <taxon>Pseudomonadati</taxon>
        <taxon>Bacteroidota</taxon>
        <taxon>Cytophagia</taxon>
        <taxon>Cytophagales</taxon>
        <taxon>Cytophagaceae</taxon>
        <taxon>Spirosoma</taxon>
    </lineage>
</organism>
<evidence type="ECO:0000256" key="2">
    <source>
        <dbReference type="SAM" id="MobiDB-lite"/>
    </source>
</evidence>
<dbReference type="InterPro" id="IPR005181">
    <property type="entry name" value="SASA"/>
</dbReference>
<dbReference type="InterPro" id="IPR051172">
    <property type="entry name" value="Chlamydia_OmcB"/>
</dbReference>
<gene>
    <name evidence="5" type="ORF">SD10_02785</name>
</gene>
<dbReference type="Gene3D" id="3.40.50.1110">
    <property type="entry name" value="SGNH hydrolase"/>
    <property type="match status" value="1"/>
</dbReference>
<dbReference type="InterPro" id="IPR013783">
    <property type="entry name" value="Ig-like_fold"/>
</dbReference>
<dbReference type="HOGENOM" id="CLU_343185_0_0_10"/>
<evidence type="ECO:0000313" key="5">
    <source>
        <dbReference type="EMBL" id="AKD53993.1"/>
    </source>
</evidence>
<evidence type="ECO:0008006" key="7">
    <source>
        <dbReference type="Google" id="ProtNLM"/>
    </source>
</evidence>
<feature type="compositionally biased region" description="Pro residues" evidence="2">
    <location>
        <begin position="855"/>
        <end position="867"/>
    </location>
</feature>
<feature type="domain" description="Sialate O-acetylesterase" evidence="4">
    <location>
        <begin position="125"/>
        <end position="345"/>
    </location>
</feature>
<feature type="region of interest" description="Disordered" evidence="2">
    <location>
        <begin position="963"/>
        <end position="994"/>
    </location>
</feature>
<dbReference type="NCBIfam" id="TIGR01451">
    <property type="entry name" value="B_ant_repeat"/>
    <property type="match status" value="1"/>
</dbReference>
<dbReference type="PANTHER" id="PTHR34819">
    <property type="entry name" value="LARGE CYSTEINE-RICH PERIPLASMIC PROTEIN OMCB"/>
    <property type="match status" value="1"/>
</dbReference>
<feature type="domain" description="DUF11" evidence="3">
    <location>
        <begin position="872"/>
        <end position="977"/>
    </location>
</feature>
<accession>A0A0E3ZTE6</accession>
<feature type="region of interest" description="Disordered" evidence="2">
    <location>
        <begin position="807"/>
        <end position="871"/>
    </location>
</feature>
<name>A0A0E3ZTE6_9BACT</name>
<sequence>MTVFLRWVAVWGFLCQFFAVPVFAQLSITSPVPRMVFQRNLANEAVVTVTGMASPTATTVEARFVPLASGQGAVTAWTPLNFLTGSKAFRGKVTVAAGWYRLDVRSKVGTTILTQTKVNRVGVGEVFVIAGQSNAFGGIERGLVAAEDRVMCVDFRQDSLSEQLLPLQFSHINYGSNMGPSQPPHMYGLLGDKLVQRLNVPVLFIGAALGGTSSTEWRQSAAGIIGTTPNPSVYRRLGAVLLHYIARTGARAVLWHQGESDINSSTQTYFDNIKYVIEKSRQQVGSKPLAWVISRASYISGQTNPQVINAQNQLINNVANVFAGPATDNIIGLDNRPDDIHFKGIGRLRFTEAWDASLTASFFQNSVPFMPTDSAVQITSGYTLPLTRRPGEIIAVASLRSDPHESDNKYVAQIVRVSDGATVFESDPSTDNPILITLPFTLQNGQYRLRTRSTHPVVLGTLGEPFNVQQDASPSIAFPIYRQPIIVGTADSVIRRFGYRYEKGATTFWGLIQATAPVEVKLESLFSNPFINSNWLVVPPSSQAPDFDAFSDFNYIQNYPAAQAGVSGVVPGRYRFSVRRQGDTGPGISFEMELLDGRQILYYPMEPIGAIPPVLTIGSSLNSSCLSGSFNVAVDVTDSVMNSGNVFSVRLSDASGSFANETTIGSSTTSPITATLSPSLPAGTNYRIRVVGSNPNVASAPSQSLSICPGGADLSMSMSVSNRTPAPNQPVTITLVITNSGPADAANVRAQSLLPTGMSFIGATSAATSASANTVSINVGTVPNGVSKPFIFRVKPIQQGTFATSAQITASAQRDPDSQPNSGTGDGQDDEATVDFRTPSASGPILASDNSNQVPLPPLQPNQPPTDPAKADLSLGLSASNLVVSTNQVISVSLVVSNLGGANATNVNVQTLLPTGWQLTVTTGLTINGQTVTASVGSIPAGRSTTMILYVRVPSLGTVRSQVFSASPTDPDSTPGNGYTKGEDDEAALSVRMR</sequence>
<dbReference type="InterPro" id="IPR001434">
    <property type="entry name" value="OmcB-like_DUF11"/>
</dbReference>
<feature type="domain" description="DUF11" evidence="3">
    <location>
        <begin position="713"/>
        <end position="824"/>
    </location>
</feature>
<feature type="compositionally biased region" description="Polar residues" evidence="2">
    <location>
        <begin position="963"/>
        <end position="977"/>
    </location>
</feature>
<evidence type="ECO:0000313" key="6">
    <source>
        <dbReference type="Proteomes" id="UP000033054"/>
    </source>
</evidence>
<dbReference type="Pfam" id="PF03629">
    <property type="entry name" value="SASA"/>
    <property type="match status" value="1"/>
</dbReference>
<proteinExistence type="predicted"/>
<evidence type="ECO:0000256" key="1">
    <source>
        <dbReference type="ARBA" id="ARBA00022801"/>
    </source>
</evidence>
<dbReference type="KEGG" id="srd:SD10_02785"/>
<protein>
    <recommendedName>
        <fullName evidence="7">DUF11 domain-containing protein</fullName>
    </recommendedName>
</protein>
<dbReference type="GO" id="GO:0016788">
    <property type="term" value="F:hydrolase activity, acting on ester bonds"/>
    <property type="evidence" value="ECO:0007669"/>
    <property type="project" value="UniProtKB-ARBA"/>
</dbReference>
<feature type="compositionally biased region" description="Polar residues" evidence="2">
    <location>
        <begin position="807"/>
        <end position="823"/>
    </location>
</feature>
<keyword evidence="1" id="KW-0378">Hydrolase</keyword>
<evidence type="ECO:0000259" key="4">
    <source>
        <dbReference type="Pfam" id="PF03629"/>
    </source>
</evidence>